<accession>Q553Z8</accession>
<feature type="domain" description="MATH" evidence="3">
    <location>
        <begin position="54"/>
        <end position="173"/>
    </location>
</feature>
<dbReference type="VEuPathDB" id="AmoebaDB:DDB_G0275281"/>
<dbReference type="InterPro" id="IPR002083">
    <property type="entry name" value="MATH/TRAF_dom"/>
</dbReference>
<feature type="domain" description="MATH" evidence="3">
    <location>
        <begin position="1"/>
        <end position="36"/>
    </location>
</feature>
<organism evidence="4 5">
    <name type="scientific">Dictyostelium discoideum</name>
    <name type="common">Social amoeba</name>
    <dbReference type="NCBI Taxonomy" id="44689"/>
    <lineage>
        <taxon>Eukaryota</taxon>
        <taxon>Amoebozoa</taxon>
        <taxon>Evosea</taxon>
        <taxon>Eumycetozoa</taxon>
        <taxon>Dictyostelia</taxon>
        <taxon>Dictyosteliales</taxon>
        <taxon>Dictyosteliaceae</taxon>
        <taxon>Dictyostelium</taxon>
    </lineage>
</organism>
<feature type="transmembrane region" description="Helical" evidence="2">
    <location>
        <begin position="233"/>
        <end position="252"/>
    </location>
</feature>
<dbReference type="CDD" id="cd00121">
    <property type="entry name" value="MATH"/>
    <property type="match status" value="1"/>
</dbReference>
<dbReference type="Proteomes" id="UP000002195">
    <property type="component" value="Unassembled WGS sequence"/>
</dbReference>
<dbReference type="EMBL" id="AAFI02000013">
    <property type="protein sequence ID" value="EAL69921.1"/>
    <property type="molecule type" value="Genomic_DNA"/>
</dbReference>
<dbReference type="RefSeq" id="XP_643813.1">
    <property type="nucleotide sequence ID" value="XM_638721.1"/>
</dbReference>
<dbReference type="InterPro" id="IPR008974">
    <property type="entry name" value="TRAF-like"/>
</dbReference>
<dbReference type="GeneID" id="8619859"/>
<keyword evidence="1" id="KW-0175">Coiled coil</keyword>
<dbReference type="SMR" id="Q553Z8"/>
<keyword evidence="2" id="KW-0812">Transmembrane</keyword>
<dbReference type="PaxDb" id="44689-DDB0217621"/>
<evidence type="ECO:0000313" key="5">
    <source>
        <dbReference type="Proteomes" id="UP000002195"/>
    </source>
</evidence>
<dbReference type="STRING" id="44689.Q553Z8"/>
<proteinExistence type="predicted"/>
<keyword evidence="2" id="KW-1133">Transmembrane helix</keyword>
<dbReference type="InParanoid" id="Q553Z8"/>
<evidence type="ECO:0000256" key="1">
    <source>
        <dbReference type="ARBA" id="ARBA00023054"/>
    </source>
</evidence>
<keyword evidence="5" id="KW-1185">Reference proteome</keyword>
<dbReference type="PANTHER" id="PTHR46236">
    <property type="entry name" value="TRAF-LIKE SUPERFAMILY PROTEIN"/>
    <property type="match status" value="1"/>
</dbReference>
<reference evidence="4 5" key="1">
    <citation type="journal article" date="2005" name="Nature">
        <title>The genome of the social amoeba Dictyostelium discoideum.</title>
        <authorList>
            <consortium name="The Dictyostelium discoideum Sequencing Consortium"/>
            <person name="Eichinger L."/>
            <person name="Pachebat J.A."/>
            <person name="Glockner G."/>
            <person name="Rajandream M.A."/>
            <person name="Sucgang R."/>
            <person name="Berriman M."/>
            <person name="Song J."/>
            <person name="Olsen R."/>
            <person name="Szafranski K."/>
            <person name="Xu Q."/>
            <person name="Tunggal B."/>
            <person name="Kummerfeld S."/>
            <person name="Madera M."/>
            <person name="Konfortov B.A."/>
            <person name="Rivero F."/>
            <person name="Bankier A.T."/>
            <person name="Lehmann R."/>
            <person name="Hamlin N."/>
            <person name="Davies R."/>
            <person name="Gaudet P."/>
            <person name="Fey P."/>
            <person name="Pilcher K."/>
            <person name="Chen G."/>
            <person name="Saunders D."/>
            <person name="Sodergren E."/>
            <person name="Davis P."/>
            <person name="Kerhornou A."/>
            <person name="Nie X."/>
            <person name="Hall N."/>
            <person name="Anjard C."/>
            <person name="Hemphill L."/>
            <person name="Bason N."/>
            <person name="Farbrother P."/>
            <person name="Desany B."/>
            <person name="Just E."/>
            <person name="Morio T."/>
            <person name="Rost R."/>
            <person name="Churcher C."/>
            <person name="Cooper J."/>
            <person name="Haydock S."/>
            <person name="van Driessche N."/>
            <person name="Cronin A."/>
            <person name="Goodhead I."/>
            <person name="Muzny D."/>
            <person name="Mourier T."/>
            <person name="Pain A."/>
            <person name="Lu M."/>
            <person name="Harper D."/>
            <person name="Lindsay R."/>
            <person name="Hauser H."/>
            <person name="James K."/>
            <person name="Quiles M."/>
            <person name="Madan Babu M."/>
            <person name="Saito T."/>
            <person name="Buchrieser C."/>
            <person name="Wardroper A."/>
            <person name="Felder M."/>
            <person name="Thangavelu M."/>
            <person name="Johnson D."/>
            <person name="Knights A."/>
            <person name="Loulseged H."/>
            <person name="Mungall K."/>
            <person name="Oliver K."/>
            <person name="Price C."/>
            <person name="Quail M.A."/>
            <person name="Urushihara H."/>
            <person name="Hernandez J."/>
            <person name="Rabbinowitsch E."/>
            <person name="Steffen D."/>
            <person name="Sanders M."/>
            <person name="Ma J."/>
            <person name="Kohara Y."/>
            <person name="Sharp S."/>
            <person name="Simmonds M."/>
            <person name="Spiegler S."/>
            <person name="Tivey A."/>
            <person name="Sugano S."/>
            <person name="White B."/>
            <person name="Walker D."/>
            <person name="Woodward J."/>
            <person name="Winckler T."/>
            <person name="Tanaka Y."/>
            <person name="Shaulsky G."/>
            <person name="Schleicher M."/>
            <person name="Weinstock G."/>
            <person name="Rosenthal A."/>
            <person name="Cox E.C."/>
            <person name="Chisholm R.L."/>
            <person name="Gibbs R."/>
            <person name="Loomis W.F."/>
            <person name="Platzer M."/>
            <person name="Kay R.R."/>
            <person name="Williams J."/>
            <person name="Dear P.H."/>
            <person name="Noegel A.A."/>
            <person name="Barrell B."/>
            <person name="Kuspa A."/>
        </authorList>
    </citation>
    <scope>NUCLEOTIDE SEQUENCE [LARGE SCALE GENOMIC DNA]</scope>
    <source>
        <strain evidence="4 5">AX4</strain>
    </source>
</reference>
<dbReference type="Gene3D" id="2.60.210.10">
    <property type="entry name" value="Apoptosis, Tumor Necrosis Factor Receptor Associated Protein 2, Chain A"/>
    <property type="match status" value="1"/>
</dbReference>
<evidence type="ECO:0000313" key="4">
    <source>
        <dbReference type="EMBL" id="EAL69921.1"/>
    </source>
</evidence>
<dbReference type="Pfam" id="PF22486">
    <property type="entry name" value="MATH_2"/>
    <property type="match status" value="1"/>
</dbReference>
<dbReference type="HOGENOM" id="CLU_928813_0_0_1"/>
<comment type="caution">
    <text evidence="4">The sequence shown here is derived from an EMBL/GenBank/DDBJ whole genome shotgun (WGS) entry which is preliminary data.</text>
</comment>
<dbReference type="PhylomeDB" id="Q553Z8"/>
<feature type="transmembrane region" description="Helical" evidence="2">
    <location>
        <begin position="259"/>
        <end position="276"/>
    </location>
</feature>
<dbReference type="AlphaFoldDB" id="Q553Z8"/>
<feature type="transmembrane region" description="Helical" evidence="2">
    <location>
        <begin position="189"/>
        <end position="205"/>
    </location>
</feature>
<name>Q553Z8_DICDI</name>
<evidence type="ECO:0000259" key="3">
    <source>
        <dbReference type="PROSITE" id="PS50144"/>
    </source>
</evidence>
<dbReference type="PANTHER" id="PTHR46236:SF35">
    <property type="entry name" value="MATH DOMAIN-CONTAINING PROTEIN"/>
    <property type="match status" value="1"/>
</dbReference>
<gene>
    <name evidence="4" type="ORF">DDB_G0275281</name>
</gene>
<dbReference type="InterPro" id="IPR050804">
    <property type="entry name" value="MCC"/>
</dbReference>
<protein>
    <recommendedName>
        <fullName evidence="3">MATH domain-containing protein</fullName>
    </recommendedName>
</protein>
<dbReference type="SUPFAM" id="SSF49599">
    <property type="entry name" value="TRAF domain-like"/>
    <property type="match status" value="1"/>
</dbReference>
<evidence type="ECO:0000256" key="2">
    <source>
        <dbReference type="SAM" id="Phobius"/>
    </source>
</evidence>
<keyword evidence="2" id="KW-0472">Membrane</keyword>
<sequence length="300" mass="36522">MKELNHGYVTFVRLFTILNQENGFLVNNTLKIKIDMASTSPLIDNINKFNLGSTQTHSYRVPNISKKLDAFVSPVFRCCEKQWAIKVHPCGQPISNQMSVYLEYRDQNEENVLFSLELVSQTYPDKSIKNWVQYLFNSKNLSFGYPKFIGIFSLFDPEMGFIINDSIIINVTVIQLKPIKRRFLENKKVFFLFFFIKIQMSYYKKKKNPRWSFFFYFHLRLILIKHEQYSPKLFFIFLFFYFFYFFIFFFIIRYSKNKVPFRLLEFFQFLFLIFLLSKSCHIKKKTVFFFFFFLYYFFKL</sequence>
<dbReference type="PROSITE" id="PS50144">
    <property type="entry name" value="MATH"/>
    <property type="match status" value="2"/>
</dbReference>
<dbReference type="KEGG" id="ddi:DDB_G0275281"/>